<dbReference type="GO" id="GO:0019521">
    <property type="term" value="P:D-gluconate metabolic process"/>
    <property type="evidence" value="ECO:0007669"/>
    <property type="project" value="UniProtKB-KW"/>
</dbReference>
<evidence type="ECO:0000256" key="6">
    <source>
        <dbReference type="ARBA" id="ARBA00023064"/>
    </source>
</evidence>
<gene>
    <name evidence="9 13" type="primary">edd</name>
    <name evidence="13" type="ORF">GJV78_19255</name>
</gene>
<dbReference type="HAMAP" id="MF_02094">
    <property type="entry name" value="Edd"/>
    <property type="match status" value="1"/>
</dbReference>
<keyword evidence="8 9" id="KW-0119">Carbohydrate metabolism</keyword>
<comment type="function">
    <text evidence="9">Catalyzes the dehydration of 6-phospho-D-gluconate to 2-dehydro-3-deoxy-6-phospho-D-gluconate.</text>
</comment>
<comment type="catalytic activity">
    <reaction evidence="9">
        <text>6-phospho-D-gluconate = 2-dehydro-3-deoxy-6-phospho-D-gluconate + H2O</text>
        <dbReference type="Rhea" id="RHEA:17277"/>
        <dbReference type="ChEBI" id="CHEBI:15377"/>
        <dbReference type="ChEBI" id="CHEBI:57569"/>
        <dbReference type="ChEBI" id="CHEBI:58759"/>
        <dbReference type="EC" id="4.2.1.12"/>
    </reaction>
</comment>
<dbReference type="GO" id="GO:0009255">
    <property type="term" value="P:Entner-Doudoroff pathway through 6-phosphogluconate"/>
    <property type="evidence" value="ECO:0007669"/>
    <property type="project" value="UniProtKB-UniRule"/>
</dbReference>
<protein>
    <recommendedName>
        <fullName evidence="9 10">Phosphogluconate dehydratase</fullName>
        <ecNumber evidence="9 10">4.2.1.12</ecNumber>
    </recommendedName>
</protein>
<dbReference type="Proteomes" id="UP000477739">
    <property type="component" value="Unassembled WGS sequence"/>
</dbReference>
<evidence type="ECO:0000313" key="14">
    <source>
        <dbReference type="Proteomes" id="UP000477739"/>
    </source>
</evidence>
<keyword evidence="6 9" id="KW-0311">Gluconate utilization</keyword>
<evidence type="ECO:0000256" key="7">
    <source>
        <dbReference type="ARBA" id="ARBA00023239"/>
    </source>
</evidence>
<keyword evidence="14" id="KW-1185">Reference proteome</keyword>
<dbReference type="RefSeq" id="WP_155109829.1">
    <property type="nucleotide sequence ID" value="NZ_WMJZ01000035.1"/>
</dbReference>
<dbReference type="InterPro" id="IPR037237">
    <property type="entry name" value="IlvD/EDD_N"/>
</dbReference>
<dbReference type="Pfam" id="PF00920">
    <property type="entry name" value="ILVD_EDD_N"/>
    <property type="match status" value="1"/>
</dbReference>
<evidence type="ECO:0000256" key="10">
    <source>
        <dbReference type="NCBIfam" id="TIGR01196"/>
    </source>
</evidence>
<evidence type="ECO:0000259" key="12">
    <source>
        <dbReference type="Pfam" id="PF24877"/>
    </source>
</evidence>
<comment type="caution">
    <text evidence="13">The sequence shown here is derived from an EMBL/GenBank/DDBJ whole genome shotgun (WGS) entry which is preliminary data.</text>
</comment>
<dbReference type="Pfam" id="PF24877">
    <property type="entry name" value="ILV_EDD_C"/>
    <property type="match status" value="1"/>
</dbReference>
<proteinExistence type="inferred from homology"/>
<comment type="pathway">
    <text evidence="9">Carbohydrate metabolism; Entner-Doudoroff pathway.</text>
</comment>
<dbReference type="PANTHER" id="PTHR43661">
    <property type="entry name" value="D-XYLONATE DEHYDRATASE"/>
    <property type="match status" value="1"/>
</dbReference>
<evidence type="ECO:0000256" key="3">
    <source>
        <dbReference type="ARBA" id="ARBA00022723"/>
    </source>
</evidence>
<dbReference type="InterPro" id="IPR056740">
    <property type="entry name" value="ILV_EDD_C"/>
</dbReference>
<evidence type="ECO:0000256" key="8">
    <source>
        <dbReference type="ARBA" id="ARBA00023277"/>
    </source>
</evidence>
<dbReference type="FunFam" id="3.50.30.80:FF:000001">
    <property type="entry name" value="Dihydroxy-acid dehydratase"/>
    <property type="match status" value="1"/>
</dbReference>
<evidence type="ECO:0000256" key="5">
    <source>
        <dbReference type="ARBA" id="ARBA00023014"/>
    </source>
</evidence>
<dbReference type="GO" id="GO:0005829">
    <property type="term" value="C:cytosol"/>
    <property type="evidence" value="ECO:0007669"/>
    <property type="project" value="TreeGrafter"/>
</dbReference>
<feature type="domain" description="Dihydroxy-acid/6-phosphogluconate dehydratase N-terminal" evidence="11">
    <location>
        <begin position="66"/>
        <end position="378"/>
    </location>
</feature>
<evidence type="ECO:0000313" key="13">
    <source>
        <dbReference type="EMBL" id="MTH48349.1"/>
    </source>
</evidence>
<comment type="similarity">
    <text evidence="1 9">Belongs to the IlvD/Edd family.</text>
</comment>
<dbReference type="GO" id="GO:0046872">
    <property type="term" value="F:metal ion binding"/>
    <property type="evidence" value="ECO:0007669"/>
    <property type="project" value="UniProtKB-KW"/>
</dbReference>
<dbReference type="GO" id="GO:0051539">
    <property type="term" value="F:4 iron, 4 sulfur cluster binding"/>
    <property type="evidence" value="ECO:0007669"/>
    <property type="project" value="UniProtKB-UniRule"/>
</dbReference>
<evidence type="ECO:0000256" key="1">
    <source>
        <dbReference type="ARBA" id="ARBA00006486"/>
    </source>
</evidence>
<dbReference type="Gene3D" id="3.50.30.80">
    <property type="entry name" value="IlvD/EDD C-terminal domain-like"/>
    <property type="match status" value="1"/>
</dbReference>
<comment type="cofactor">
    <cofactor evidence="9">
        <name>[4Fe-4S] cluster</name>
        <dbReference type="ChEBI" id="CHEBI:49883"/>
    </cofactor>
    <text evidence="9">Binds 1 [4Fe-4S] cluster.</text>
</comment>
<evidence type="ECO:0000256" key="9">
    <source>
        <dbReference type="HAMAP-Rule" id="MF_02094"/>
    </source>
</evidence>
<evidence type="ECO:0000259" key="11">
    <source>
        <dbReference type="Pfam" id="PF00920"/>
    </source>
</evidence>
<dbReference type="InterPro" id="IPR004786">
    <property type="entry name" value="6-phosphgluc_deHydtase"/>
</dbReference>
<keyword evidence="5 9" id="KW-0411">Iron-sulfur</keyword>
<dbReference type="GO" id="GO:0004456">
    <property type="term" value="F:phosphogluconate dehydratase activity"/>
    <property type="evidence" value="ECO:0007669"/>
    <property type="project" value="UniProtKB-UniRule"/>
</dbReference>
<dbReference type="PANTHER" id="PTHR43661:SF1">
    <property type="entry name" value="PHOSPHOGLUCONATE DEHYDRATASE"/>
    <property type="match status" value="1"/>
</dbReference>
<keyword evidence="4 9" id="KW-0408">Iron</keyword>
<dbReference type="SUPFAM" id="SSF52016">
    <property type="entry name" value="LeuD/IlvD-like"/>
    <property type="match status" value="1"/>
</dbReference>
<evidence type="ECO:0000256" key="4">
    <source>
        <dbReference type="ARBA" id="ARBA00023004"/>
    </source>
</evidence>
<dbReference type="PROSITE" id="PS00886">
    <property type="entry name" value="ILVD_EDD_1"/>
    <property type="match status" value="1"/>
</dbReference>
<name>A0A6L6IPC1_9ENTR</name>
<keyword evidence="3 9" id="KW-0479">Metal-binding</keyword>
<feature type="domain" description="Dihydroxy-acid/6-phosphogluconate dehydratase C-terminal" evidence="12">
    <location>
        <begin position="406"/>
        <end position="598"/>
    </location>
</feature>
<feature type="binding site" evidence="9">
    <location>
        <position position="221"/>
    </location>
    <ligand>
        <name>[4Fe-4S] cluster</name>
        <dbReference type="ChEBI" id="CHEBI:49883"/>
    </ligand>
</feature>
<dbReference type="PROSITE" id="PS00887">
    <property type="entry name" value="ILVD_EDD_2"/>
    <property type="match status" value="1"/>
</dbReference>
<dbReference type="AlphaFoldDB" id="A0A6L6IPC1"/>
<feature type="binding site" evidence="9">
    <location>
        <position position="154"/>
    </location>
    <ligand>
        <name>[4Fe-4S] cluster</name>
        <dbReference type="ChEBI" id="CHEBI:49883"/>
    </ligand>
</feature>
<dbReference type="InterPro" id="IPR000581">
    <property type="entry name" value="ILV_EDD_N"/>
</dbReference>
<keyword evidence="2 9" id="KW-0004">4Fe-4S</keyword>
<dbReference type="NCBIfam" id="TIGR01196">
    <property type="entry name" value="edd"/>
    <property type="match status" value="1"/>
</dbReference>
<dbReference type="OrthoDB" id="9807077at2"/>
<sequence>MNPKMLRVTKRIIERSRATRTAYLSRIEQAKSSVVHRSQLACGNLAHGFAACQPEDKASLKSMLRNNIAIITAWNEMLSAHQPYEHYPEIIRRALHTVNAVGQVAGGVPAMCDGVTQGQDGMELSLLSREVIAMSAAVGLSHNMFDGALFLGVCDKIVPGLAMAALSFGHLPAIFVPSGPMASGLPNKEKVRIRQLYAEGKVDRAALLEAEAASYHAPGTCTFYGTANTNQMVVEFMGMQLPGSSFVHPDSPLREALTAAAARQVTRLTGNGSEWMPIGKMFDEKVVVNGIVALLATGGSTNHTMHLVAMARAAGILINWDDFSDLSEAVPLMARLYPNGPADINHFQAAGGVPVMMRELLNAGLLHEEVNTVAGPGLSRYTLEPWLNNGELEWREGAEKSLDDAVIAPFDKPFSPHGGTKVLSGNLGRAVMKTSAVPVENQTIEAPAVVFESQHDVLPAFEAGLLDRDCVVVVRYQGPKANGMPELHKLMPPLGVLLDRRFKIALVTDGRLSGASGKVPSAIHVTPEAYAGGPLAKVRNGDLIRVNGQTGELTLLVDDAELAARQPHIPDLSASRTGTGREMFSALRENLSGAEQGATCMTF</sequence>
<keyword evidence="7 9" id="KW-0456">Lyase</keyword>
<dbReference type="EC" id="4.2.1.12" evidence="9 10"/>
<evidence type="ECO:0000256" key="2">
    <source>
        <dbReference type="ARBA" id="ARBA00022485"/>
    </source>
</evidence>
<dbReference type="SUPFAM" id="SSF143975">
    <property type="entry name" value="IlvD/EDD N-terminal domain-like"/>
    <property type="match status" value="1"/>
</dbReference>
<dbReference type="InterPro" id="IPR020558">
    <property type="entry name" value="DiOHA_6PGluconate_deHydtase_CS"/>
</dbReference>
<organism evidence="13 14">
    <name type="scientific">Intestinirhabdus alba</name>
    <dbReference type="NCBI Taxonomy" id="2899544"/>
    <lineage>
        <taxon>Bacteria</taxon>
        <taxon>Pseudomonadati</taxon>
        <taxon>Pseudomonadota</taxon>
        <taxon>Gammaproteobacteria</taxon>
        <taxon>Enterobacterales</taxon>
        <taxon>Enterobacteriaceae</taxon>
        <taxon>Intestinirhabdus</taxon>
    </lineage>
</organism>
<reference evidence="13 14" key="1">
    <citation type="submission" date="2019-11" db="EMBL/GenBank/DDBJ databases">
        <title>Escherichia alba sp. nov. isolated from the gut of plastic-eating superworms Zophobas atratus.</title>
        <authorList>
            <person name="Yang Y."/>
        </authorList>
    </citation>
    <scope>NUCLEOTIDE SEQUENCE [LARGE SCALE GENOMIC DNA]</scope>
    <source>
        <strain evidence="14">BIT-B35</strain>
    </source>
</reference>
<dbReference type="EMBL" id="WMJZ01000035">
    <property type="protein sequence ID" value="MTH48349.1"/>
    <property type="molecule type" value="Genomic_DNA"/>
</dbReference>
<accession>A0A6L6IPC1</accession>
<dbReference type="UniPathway" id="UPA00226"/>
<dbReference type="InterPro" id="IPR042096">
    <property type="entry name" value="Dihydro-acid_dehy_C"/>
</dbReference>